<dbReference type="Gene3D" id="3.30.1180.20">
    <property type="entry name" value="Dihydroxyacetone kinase, domain 2"/>
    <property type="match status" value="1"/>
</dbReference>
<dbReference type="GO" id="GO:0005829">
    <property type="term" value="C:cytosol"/>
    <property type="evidence" value="ECO:0007669"/>
    <property type="project" value="TreeGrafter"/>
</dbReference>
<dbReference type="PROSITE" id="PS51480">
    <property type="entry name" value="DHAL"/>
    <property type="match status" value="1"/>
</dbReference>
<comment type="catalytic activity">
    <reaction evidence="9">
        <text>D-glyceraldehyde + ATP = D-glyceraldehyde 3-phosphate + ADP + H(+)</text>
        <dbReference type="Rhea" id="RHEA:13941"/>
        <dbReference type="ChEBI" id="CHEBI:15378"/>
        <dbReference type="ChEBI" id="CHEBI:17378"/>
        <dbReference type="ChEBI" id="CHEBI:30616"/>
        <dbReference type="ChEBI" id="CHEBI:59776"/>
        <dbReference type="ChEBI" id="CHEBI:456216"/>
        <dbReference type="EC" id="2.7.1.28"/>
    </reaction>
</comment>
<evidence type="ECO:0000256" key="4">
    <source>
        <dbReference type="ARBA" id="ARBA00022679"/>
    </source>
</evidence>
<reference evidence="15 16" key="1">
    <citation type="journal article" date="2013" name="MBio">
        <title>Genome sequencing of the plant pathogen Taphrina deformans, the causal agent of peach leaf curl.</title>
        <authorList>
            <person name="Cisse O.H."/>
            <person name="Almeida J.M.G.C.F."/>
            <person name="Fonseca A."/>
            <person name="Kumar A.A."/>
            <person name="Salojaervi J."/>
            <person name="Overmyer K."/>
            <person name="Hauser P.M."/>
            <person name="Pagni M."/>
        </authorList>
    </citation>
    <scope>NUCLEOTIDE SEQUENCE [LARGE SCALE GENOMIC DNA]</scope>
    <source>
        <strain evidence="16">PYCC 5710 / ATCC 11124 / CBS 356.35 / IMI 108563 / JCM 9778 / NBRC 8474</strain>
    </source>
</reference>
<evidence type="ECO:0000313" key="16">
    <source>
        <dbReference type="Proteomes" id="UP000013776"/>
    </source>
</evidence>
<evidence type="ECO:0000313" key="15">
    <source>
        <dbReference type="EMBL" id="CCG81097.1"/>
    </source>
</evidence>
<evidence type="ECO:0000256" key="10">
    <source>
        <dbReference type="ARBA" id="ARBA00048898"/>
    </source>
</evidence>
<evidence type="ECO:0000259" key="13">
    <source>
        <dbReference type="PROSITE" id="PS51480"/>
    </source>
</evidence>
<dbReference type="AlphaFoldDB" id="R4X742"/>
<comment type="caution">
    <text evidence="15">The sequence shown here is derived from an EMBL/GenBank/DDBJ whole genome shotgun (WGS) entry which is preliminary data.</text>
</comment>
<feature type="domain" description="DhaL" evidence="13">
    <location>
        <begin position="378"/>
        <end position="575"/>
    </location>
</feature>
<sequence>MGSGKHLLDENIDNLIITALRGLARCNPALILDPTHRVAYIKSSQSRVHLVSGGGSGHEPGSAGFVGENLLDCAVSGDVFASPSAAAVTAGIRALTPHPVLVVILNYTGDRLHFGIAIENANRLGQQVEFVVVADDVSVGKTQGGRVGRRGLAGILLVQKVAAGCAVSGKDLMEVKALAEEVTHNLVTVGASLTHASVPGSTGEEIDLGSDEIEIGMGIHNEPGFKKIKTPKISDLSRLLLKQLLAQDDKERSFVPFKSGDEVVLLINNLGGISALELYHFTQIVSSQVETDWELKIVRTYAGSFVTSLDGAGVSITLLNVSNIKESSVLLEHLDLPSTAPGWNNALKASAWAAKAEEVATRTEVKEKSRVDISIDSKTTRTLIEGACKSLVASESEITKYDTVAGDGDAGLTLKSAAESVLAAIEANKISLSNLVDTFGDIASVLEAKMGGTGGALYTIFFNALSSSLNNESDRQADASLLAQTIHNAVGRLQTYTTAIVGDKTLMDALLPFSETFVKTGSFEAAVEAGKKGATSTKGMAAGLGRATYVDKSAASTVPDAGAIGVQKLLEGILVNL</sequence>
<dbReference type="OrthoDB" id="1724672at2759"/>
<dbReference type="SUPFAM" id="SSF101473">
    <property type="entry name" value="DhaL-like"/>
    <property type="match status" value="1"/>
</dbReference>
<evidence type="ECO:0000256" key="11">
    <source>
        <dbReference type="PIRSR" id="PIRSR612734-1"/>
    </source>
</evidence>
<dbReference type="FunFam" id="3.30.1180.20:FF:000001">
    <property type="entry name" value="Dihydroxyacetone kinase 1"/>
    <property type="match status" value="1"/>
</dbReference>
<dbReference type="InterPro" id="IPR050861">
    <property type="entry name" value="Dihydroxyacetone_Kinase"/>
</dbReference>
<comment type="catalytic activity">
    <reaction evidence="10">
        <text>dihydroxyacetone + ATP = dihydroxyacetone phosphate + ADP + H(+)</text>
        <dbReference type="Rhea" id="RHEA:15773"/>
        <dbReference type="ChEBI" id="CHEBI:15378"/>
        <dbReference type="ChEBI" id="CHEBI:16016"/>
        <dbReference type="ChEBI" id="CHEBI:30616"/>
        <dbReference type="ChEBI" id="CHEBI:57642"/>
        <dbReference type="ChEBI" id="CHEBI:456216"/>
        <dbReference type="EC" id="2.7.1.29"/>
    </reaction>
</comment>
<dbReference type="SUPFAM" id="SSF82549">
    <property type="entry name" value="DAK1/DegV-like"/>
    <property type="match status" value="1"/>
</dbReference>
<dbReference type="GO" id="GO:0050354">
    <property type="term" value="F:triokinase activity"/>
    <property type="evidence" value="ECO:0007669"/>
    <property type="project" value="UniProtKB-EC"/>
</dbReference>
<dbReference type="FunFam" id="3.40.50.10440:FF:000001">
    <property type="entry name" value="Dihydroxyacetone kinase, DhaK subunit"/>
    <property type="match status" value="1"/>
</dbReference>
<evidence type="ECO:0000256" key="6">
    <source>
        <dbReference type="ARBA" id="ARBA00022777"/>
    </source>
</evidence>
<dbReference type="FunFam" id="1.25.40.340:FF:000001">
    <property type="entry name" value="Dihydroxyacetone kinase 1"/>
    <property type="match status" value="1"/>
</dbReference>
<feature type="binding site" evidence="12">
    <location>
        <position position="110"/>
    </location>
    <ligand>
        <name>substrate</name>
    </ligand>
</feature>
<dbReference type="Proteomes" id="UP000013776">
    <property type="component" value="Unassembled WGS sequence"/>
</dbReference>
<evidence type="ECO:0000256" key="2">
    <source>
        <dbReference type="ARBA" id="ARBA00004778"/>
    </source>
</evidence>
<dbReference type="Gene3D" id="1.25.40.340">
    <property type="match status" value="1"/>
</dbReference>
<dbReference type="PROSITE" id="PS51481">
    <property type="entry name" value="DHAK"/>
    <property type="match status" value="1"/>
</dbReference>
<dbReference type="PANTHER" id="PTHR28629">
    <property type="entry name" value="TRIOKINASE/FMN CYCLASE"/>
    <property type="match status" value="1"/>
</dbReference>
<keyword evidence="4" id="KW-0808">Transferase</keyword>
<comment type="similarity">
    <text evidence="3">Belongs to the dihydroxyacetone kinase (DAK) family.</text>
</comment>
<protein>
    <submittedName>
        <fullName evidence="15">Dihydroxyacetone kinase 1</fullName>
    </submittedName>
</protein>
<feature type="active site" description="Tele-hemiaminal-histidine intermediate" evidence="11">
    <location>
        <position position="220"/>
    </location>
</feature>
<dbReference type="Pfam" id="PF02733">
    <property type="entry name" value="Dak1"/>
    <property type="match status" value="1"/>
</dbReference>
<proteinExistence type="inferred from homology"/>
<evidence type="ECO:0000256" key="9">
    <source>
        <dbReference type="ARBA" id="ARBA00047974"/>
    </source>
</evidence>
<dbReference type="SMART" id="SM01120">
    <property type="entry name" value="Dak2"/>
    <property type="match status" value="1"/>
</dbReference>
<evidence type="ECO:0000256" key="12">
    <source>
        <dbReference type="PIRSR" id="PIRSR612734-2"/>
    </source>
</evidence>
<keyword evidence="8" id="KW-0067">ATP-binding</keyword>
<dbReference type="Pfam" id="PF02734">
    <property type="entry name" value="Dak2"/>
    <property type="match status" value="1"/>
</dbReference>
<evidence type="ECO:0000256" key="7">
    <source>
        <dbReference type="ARBA" id="ARBA00022798"/>
    </source>
</evidence>
<dbReference type="NCBIfam" id="TIGR02361">
    <property type="entry name" value="dak_ATP"/>
    <property type="match status" value="1"/>
</dbReference>
<organism evidence="15 16">
    <name type="scientific">Taphrina deformans (strain PYCC 5710 / ATCC 11124 / CBS 356.35 / IMI 108563 / JCM 9778 / NBRC 8474)</name>
    <name type="common">Peach leaf curl fungus</name>
    <name type="synonym">Lalaria deformans</name>
    <dbReference type="NCBI Taxonomy" id="1097556"/>
    <lineage>
        <taxon>Eukaryota</taxon>
        <taxon>Fungi</taxon>
        <taxon>Dikarya</taxon>
        <taxon>Ascomycota</taxon>
        <taxon>Taphrinomycotina</taxon>
        <taxon>Taphrinomycetes</taxon>
        <taxon>Taphrinales</taxon>
        <taxon>Taphrinaceae</taxon>
        <taxon>Taphrina</taxon>
    </lineage>
</organism>
<dbReference type="UniPathway" id="UPA00617">
    <property type="reaction ID" value="UER00669"/>
</dbReference>
<dbReference type="Gene3D" id="3.40.50.10440">
    <property type="entry name" value="Dihydroxyacetone kinase, domain 1"/>
    <property type="match status" value="1"/>
</dbReference>
<comment type="function">
    <text evidence="1">Catalyzes both the phosphorylation of dihydroxyacetone and of glyceraldehyde.</text>
</comment>
<dbReference type="InterPro" id="IPR004006">
    <property type="entry name" value="DhaK_dom"/>
</dbReference>
<dbReference type="InterPro" id="IPR004007">
    <property type="entry name" value="DhaL_dom"/>
</dbReference>
<dbReference type="PANTHER" id="PTHR28629:SF4">
    <property type="entry name" value="TRIOKINASE_FMN CYCLASE"/>
    <property type="match status" value="1"/>
</dbReference>
<comment type="pathway">
    <text evidence="2">Polyol metabolism; glycerol fermentation; glycerone phosphate from glycerol (oxidative route): step 2/2.</text>
</comment>
<evidence type="ECO:0000259" key="14">
    <source>
        <dbReference type="PROSITE" id="PS51481"/>
    </source>
</evidence>
<evidence type="ECO:0000256" key="3">
    <source>
        <dbReference type="ARBA" id="ARBA00008757"/>
    </source>
</evidence>
<keyword evidence="5" id="KW-0547">Nucleotide-binding</keyword>
<dbReference type="GO" id="GO:0005524">
    <property type="term" value="F:ATP binding"/>
    <property type="evidence" value="ECO:0007669"/>
    <property type="project" value="UniProtKB-KW"/>
</dbReference>
<dbReference type="STRING" id="1097556.R4X742"/>
<gene>
    <name evidence="15" type="ORF">TAPDE_000787</name>
</gene>
<dbReference type="EMBL" id="CAHR02000025">
    <property type="protein sequence ID" value="CCG81097.1"/>
    <property type="molecule type" value="Genomic_DNA"/>
</dbReference>
<keyword evidence="16" id="KW-1185">Reference proteome</keyword>
<dbReference type="eggNOG" id="KOG2426">
    <property type="taxonomic scope" value="Eukaryota"/>
</dbReference>
<accession>R4X742</accession>
<keyword evidence="7" id="KW-0319">Glycerol metabolism</keyword>
<feature type="binding site" evidence="12">
    <location>
        <begin position="55"/>
        <end position="58"/>
    </location>
    <ligand>
        <name>substrate</name>
    </ligand>
</feature>
<evidence type="ECO:0000256" key="5">
    <source>
        <dbReference type="ARBA" id="ARBA00022741"/>
    </source>
</evidence>
<evidence type="ECO:0000256" key="8">
    <source>
        <dbReference type="ARBA" id="ARBA00022840"/>
    </source>
</evidence>
<dbReference type="InterPro" id="IPR012734">
    <property type="entry name" value="DhaK_ATP"/>
</dbReference>
<dbReference type="GO" id="GO:0019588">
    <property type="term" value="P:anaerobic glycerol catabolic process"/>
    <property type="evidence" value="ECO:0007669"/>
    <property type="project" value="UniProtKB-UniPathway"/>
</dbReference>
<dbReference type="InterPro" id="IPR036117">
    <property type="entry name" value="DhaL_dom_sf"/>
</dbReference>
<evidence type="ECO:0000256" key="1">
    <source>
        <dbReference type="ARBA" id="ARBA00003264"/>
    </source>
</evidence>
<name>R4X742_TAPDE</name>
<keyword evidence="6 15" id="KW-0418">Kinase</keyword>
<dbReference type="GO" id="GO:0004371">
    <property type="term" value="F:glycerone kinase activity"/>
    <property type="evidence" value="ECO:0007669"/>
    <property type="project" value="UniProtKB-EC"/>
</dbReference>
<feature type="domain" description="DhaK" evidence="14">
    <location>
        <begin position="11"/>
        <end position="343"/>
    </location>
</feature>